<name>A0A8W8MMV7_MAGGI</name>
<feature type="compositionally biased region" description="Polar residues" evidence="1">
    <location>
        <begin position="30"/>
        <end position="54"/>
    </location>
</feature>
<protein>
    <submittedName>
        <fullName evidence="4">Uncharacterized protein</fullName>
    </submittedName>
</protein>
<keyword evidence="2" id="KW-0812">Transmembrane</keyword>
<sequence>MSQQMIAIITVLLICQITHHVHGDNKRLSSDISGGTQQNPTPRNDTQETRQQVPPKSAPTLQVPYNLIGYIPLILFVVLGVSVWVWLCPTYGKEYVRFKHSEV</sequence>
<organism evidence="4 5">
    <name type="scientific">Magallana gigas</name>
    <name type="common">Pacific oyster</name>
    <name type="synonym">Crassostrea gigas</name>
    <dbReference type="NCBI Taxonomy" id="29159"/>
    <lineage>
        <taxon>Eukaryota</taxon>
        <taxon>Metazoa</taxon>
        <taxon>Spiralia</taxon>
        <taxon>Lophotrochozoa</taxon>
        <taxon>Mollusca</taxon>
        <taxon>Bivalvia</taxon>
        <taxon>Autobranchia</taxon>
        <taxon>Pteriomorphia</taxon>
        <taxon>Ostreida</taxon>
        <taxon>Ostreoidea</taxon>
        <taxon>Ostreidae</taxon>
        <taxon>Magallana</taxon>
    </lineage>
</organism>
<keyword evidence="3" id="KW-0732">Signal</keyword>
<evidence type="ECO:0000256" key="3">
    <source>
        <dbReference type="SAM" id="SignalP"/>
    </source>
</evidence>
<dbReference type="EnsemblMetazoa" id="G35102.1">
    <property type="protein sequence ID" value="G35102.1:cds"/>
    <property type="gene ID" value="G35102"/>
</dbReference>
<feature type="region of interest" description="Disordered" evidence="1">
    <location>
        <begin position="25"/>
        <end position="59"/>
    </location>
</feature>
<keyword evidence="2" id="KW-1133">Transmembrane helix</keyword>
<evidence type="ECO:0000313" key="4">
    <source>
        <dbReference type="EnsemblMetazoa" id="G35102.3:cds"/>
    </source>
</evidence>
<dbReference type="Proteomes" id="UP000005408">
    <property type="component" value="Unassembled WGS sequence"/>
</dbReference>
<dbReference type="EnsemblMetazoa" id="G35102.2">
    <property type="protein sequence ID" value="G35102.2:cds"/>
    <property type="gene ID" value="G35102"/>
</dbReference>
<feature type="signal peptide" evidence="3">
    <location>
        <begin position="1"/>
        <end position="23"/>
    </location>
</feature>
<evidence type="ECO:0000256" key="1">
    <source>
        <dbReference type="SAM" id="MobiDB-lite"/>
    </source>
</evidence>
<proteinExistence type="predicted"/>
<feature type="transmembrane region" description="Helical" evidence="2">
    <location>
        <begin position="67"/>
        <end position="87"/>
    </location>
</feature>
<feature type="chain" id="PRO_5042431934" evidence="3">
    <location>
        <begin position="24"/>
        <end position="103"/>
    </location>
</feature>
<accession>A0A8W8MMV7</accession>
<dbReference type="AlphaFoldDB" id="A0A8W8MMV7"/>
<evidence type="ECO:0000256" key="2">
    <source>
        <dbReference type="SAM" id="Phobius"/>
    </source>
</evidence>
<dbReference type="EnsemblMetazoa" id="G35102.3">
    <property type="protein sequence ID" value="G35102.3:cds"/>
    <property type="gene ID" value="G35102"/>
</dbReference>
<reference evidence="4" key="1">
    <citation type="submission" date="2022-08" db="UniProtKB">
        <authorList>
            <consortium name="EnsemblMetazoa"/>
        </authorList>
    </citation>
    <scope>IDENTIFICATION</scope>
    <source>
        <strain evidence="4">05x7-T-G4-1.051#20</strain>
    </source>
</reference>
<evidence type="ECO:0000313" key="5">
    <source>
        <dbReference type="Proteomes" id="UP000005408"/>
    </source>
</evidence>
<keyword evidence="2" id="KW-0472">Membrane</keyword>
<keyword evidence="5" id="KW-1185">Reference proteome</keyword>